<gene>
    <name evidence="9" type="primary">MRPP3</name>
    <name evidence="9" type="ORF">AVEN_176525_1</name>
</gene>
<dbReference type="Gene3D" id="3.30.420.10">
    <property type="entry name" value="Ribonuclease H-like superfamily/Ribonuclease H"/>
    <property type="match status" value="1"/>
</dbReference>
<dbReference type="GO" id="GO:0004526">
    <property type="term" value="F:ribonuclease P activity"/>
    <property type="evidence" value="ECO:0007669"/>
    <property type="project" value="TreeGrafter"/>
</dbReference>
<keyword evidence="5" id="KW-0862">Zinc</keyword>
<reference evidence="9 10" key="1">
    <citation type="journal article" date="2019" name="Sci. Rep.">
        <title>Orb-weaving spider Araneus ventricosus genome elucidates the spidroin gene catalogue.</title>
        <authorList>
            <person name="Kono N."/>
            <person name="Nakamura H."/>
            <person name="Ohtoshi R."/>
            <person name="Moran D.A.P."/>
            <person name="Shinohara A."/>
            <person name="Yoshida Y."/>
            <person name="Fujiwara M."/>
            <person name="Mori M."/>
            <person name="Tomita M."/>
            <person name="Arakawa K."/>
        </authorList>
    </citation>
    <scope>NUCLEOTIDE SEQUENCE [LARGE SCALE GENOMIC DNA]</scope>
</reference>
<evidence type="ECO:0000256" key="3">
    <source>
        <dbReference type="ARBA" id="ARBA00022723"/>
    </source>
</evidence>
<dbReference type="PANTHER" id="PTHR13547:SF1">
    <property type="entry name" value="MITOCHONDRIAL RIBONUCLEASE P CATALYTIC SUBUNIT"/>
    <property type="match status" value="1"/>
</dbReference>
<organism evidence="9 10">
    <name type="scientific">Araneus ventricosus</name>
    <name type="common">Orbweaver spider</name>
    <name type="synonym">Epeira ventricosa</name>
    <dbReference type="NCBI Taxonomy" id="182803"/>
    <lineage>
        <taxon>Eukaryota</taxon>
        <taxon>Metazoa</taxon>
        <taxon>Ecdysozoa</taxon>
        <taxon>Arthropoda</taxon>
        <taxon>Chelicerata</taxon>
        <taxon>Arachnida</taxon>
        <taxon>Araneae</taxon>
        <taxon>Araneomorphae</taxon>
        <taxon>Entelegynae</taxon>
        <taxon>Araneoidea</taxon>
        <taxon>Araneidae</taxon>
        <taxon>Araneus</taxon>
    </lineage>
</organism>
<protein>
    <submittedName>
        <fullName evidence="9">Mitochondrial ribonuclease P catalytic subunit</fullName>
    </submittedName>
</protein>
<evidence type="ECO:0000256" key="7">
    <source>
        <dbReference type="ARBA" id="ARBA00023128"/>
    </source>
</evidence>
<evidence type="ECO:0000259" key="8">
    <source>
        <dbReference type="Pfam" id="PF16953"/>
    </source>
</evidence>
<comment type="caution">
    <text evidence="9">The sequence shown here is derived from an EMBL/GenBank/DDBJ whole genome shotgun (WGS) entry which is preliminary data.</text>
</comment>
<accession>A0A4Y2MDD4</accession>
<dbReference type="GO" id="GO:0097745">
    <property type="term" value="P:mitochondrial tRNA 5'-end processing"/>
    <property type="evidence" value="ECO:0007669"/>
    <property type="project" value="TreeGrafter"/>
</dbReference>
<evidence type="ECO:0000256" key="5">
    <source>
        <dbReference type="ARBA" id="ARBA00022833"/>
    </source>
</evidence>
<comment type="similarity">
    <text evidence="2">Belongs to the PPR family. P subfamily.</text>
</comment>
<evidence type="ECO:0000256" key="4">
    <source>
        <dbReference type="ARBA" id="ARBA00022801"/>
    </source>
</evidence>
<sequence>MAPSTMQEKAYNALENAKTFSASVVQRHFHARSPDLTPCDFFLWCFVKDKVFVPPLPQDLQELKQRIANVLNALTGDLLSRVWQELDYRVGICRVTGGYTSNISRNLDNCSFKISKVIETIFLRKNHPNKWNVSHAKISRRGECNSCKSILKLVDLSDEDFLELRDNFLERSVKKSDIFINTTKKEFDQYIKFINTHKPFEFVLDGLNAAHTFAGDKNPKTLAAHLLKIVDRLSKYSDNVLVLGRHHMHRWPVHIMNRISQKATLFSTSNSSQDDPYMVYAALASGPEAFIVSQDLMRDHIARLDDPKFIWQFKRWQQTHQIYLSVDEDNKFKFLEPLRYSINIQGSMGEGWHIPYDDKIILDPYEELNNWLCVHKVT</sequence>
<dbReference type="EMBL" id="BGPR01007032">
    <property type="protein sequence ID" value="GBN23727.1"/>
    <property type="molecule type" value="Genomic_DNA"/>
</dbReference>
<keyword evidence="10" id="KW-1185">Reference proteome</keyword>
<dbReference type="OrthoDB" id="46913at2759"/>
<dbReference type="GO" id="GO:0030678">
    <property type="term" value="C:mitochondrial ribonuclease P complex"/>
    <property type="evidence" value="ECO:0007669"/>
    <property type="project" value="TreeGrafter"/>
</dbReference>
<dbReference type="CDD" id="cd18718">
    <property type="entry name" value="PIN_PRORP"/>
    <property type="match status" value="1"/>
</dbReference>
<evidence type="ECO:0000313" key="9">
    <source>
        <dbReference type="EMBL" id="GBN23727.1"/>
    </source>
</evidence>
<keyword evidence="7" id="KW-0496">Mitochondrion</keyword>
<dbReference type="AlphaFoldDB" id="A0A4Y2MDD4"/>
<dbReference type="Pfam" id="PF16953">
    <property type="entry name" value="PRORP"/>
    <property type="match status" value="1"/>
</dbReference>
<evidence type="ECO:0000256" key="1">
    <source>
        <dbReference type="ARBA" id="ARBA00004173"/>
    </source>
</evidence>
<evidence type="ECO:0000256" key="2">
    <source>
        <dbReference type="ARBA" id="ARBA00007626"/>
    </source>
</evidence>
<evidence type="ECO:0000256" key="6">
    <source>
        <dbReference type="ARBA" id="ARBA00022946"/>
    </source>
</evidence>
<proteinExistence type="inferred from homology"/>
<keyword evidence="6" id="KW-0809">Transit peptide</keyword>
<dbReference type="GO" id="GO:0046872">
    <property type="term" value="F:metal ion binding"/>
    <property type="evidence" value="ECO:0007669"/>
    <property type="project" value="UniProtKB-KW"/>
</dbReference>
<dbReference type="InterPro" id="IPR033495">
    <property type="entry name" value="MRPP3_PIN_dom"/>
</dbReference>
<feature type="domain" description="PRORP" evidence="8">
    <location>
        <begin position="138"/>
        <end position="373"/>
    </location>
</feature>
<evidence type="ECO:0000313" key="10">
    <source>
        <dbReference type="Proteomes" id="UP000499080"/>
    </source>
</evidence>
<keyword evidence="4" id="KW-0378">Hydrolase</keyword>
<dbReference type="GO" id="GO:0001682">
    <property type="term" value="P:tRNA 5'-leader removal"/>
    <property type="evidence" value="ECO:0007669"/>
    <property type="project" value="TreeGrafter"/>
</dbReference>
<dbReference type="InterPro" id="IPR036397">
    <property type="entry name" value="RNaseH_sf"/>
</dbReference>
<dbReference type="InterPro" id="IPR031595">
    <property type="entry name" value="PRORP_C"/>
</dbReference>
<name>A0A4Y2MDD4_ARAVE</name>
<dbReference type="PANTHER" id="PTHR13547">
    <property type="match status" value="1"/>
</dbReference>
<comment type="subcellular location">
    <subcellularLocation>
        <location evidence="1">Mitochondrion</location>
    </subcellularLocation>
</comment>
<dbReference type="Proteomes" id="UP000499080">
    <property type="component" value="Unassembled WGS sequence"/>
</dbReference>
<dbReference type="Gene3D" id="3.40.50.11980">
    <property type="match status" value="1"/>
</dbReference>
<keyword evidence="3" id="KW-0479">Metal-binding</keyword>
<dbReference type="GO" id="GO:0003676">
    <property type="term" value="F:nucleic acid binding"/>
    <property type="evidence" value="ECO:0007669"/>
    <property type="project" value="InterPro"/>
</dbReference>